<accession>A0A1I5F386</accession>
<sequence>MQTPAQIREQLSLATGRAQSGLAETEAWLVSATARELLRIDHYARQARYPVPVLGRAKDWQLKNATPVVAALASMHPDGRLREQAVRVLCASVGAVSDRALAVRVTDHVEVVRELAEQEVLRRTTVARAERIVPLLQRISQRWRGSQVLGRYLRVLVAAQGEESVWACLRSSGDFDVRRTAFRHSFENGLLGLPDAVGLLPRERDQVVRRKLIQVIADSGTPEVVAGSLLRGRSAESRVLGLVKLTAAQLDSVDVEQLLVDRSVLVRLWARLRWQEMGRDPVEVYAAIARSAARSAVRARAYAGLAETGTELDRAEIAEVARSADVALKKIGLSLLRGKAVAAEVPWLLREMGGGEPTVARLAGDVLGSSPQLWSLADLAVLKDSPDPVIRRRGWWLHRSLGGWEAVIADLEFGAAWDRQVLPMYFRPTAAQQQRIAGLLDTLSLDRGPVSEIAFAAGLPR</sequence>
<evidence type="ECO:0000313" key="2">
    <source>
        <dbReference type="Proteomes" id="UP000199137"/>
    </source>
</evidence>
<organism evidence="1 2">
    <name type="scientific">Amycolatopsis rubida</name>
    <dbReference type="NCBI Taxonomy" id="112413"/>
    <lineage>
        <taxon>Bacteria</taxon>
        <taxon>Bacillati</taxon>
        <taxon>Actinomycetota</taxon>
        <taxon>Actinomycetes</taxon>
        <taxon>Pseudonocardiales</taxon>
        <taxon>Pseudonocardiaceae</taxon>
        <taxon>Amycolatopsis</taxon>
    </lineage>
</organism>
<proteinExistence type="predicted"/>
<dbReference type="RefSeq" id="WP_093572282.1">
    <property type="nucleotide sequence ID" value="NZ_FOWC01000001.1"/>
</dbReference>
<dbReference type="OrthoDB" id="3653459at2"/>
<dbReference type="AlphaFoldDB" id="A0A1I5F386"/>
<dbReference type="EMBL" id="FOWC01000001">
    <property type="protein sequence ID" value="SFO18222.1"/>
    <property type="molecule type" value="Genomic_DNA"/>
</dbReference>
<reference evidence="2" key="1">
    <citation type="submission" date="2016-10" db="EMBL/GenBank/DDBJ databases">
        <authorList>
            <person name="Varghese N."/>
            <person name="Submissions S."/>
        </authorList>
    </citation>
    <scope>NUCLEOTIDE SEQUENCE [LARGE SCALE GENOMIC DNA]</scope>
    <source>
        <strain evidence="2">DSM 44637</strain>
    </source>
</reference>
<evidence type="ECO:0000313" key="1">
    <source>
        <dbReference type="EMBL" id="SFO18222.1"/>
    </source>
</evidence>
<dbReference type="Proteomes" id="UP000199137">
    <property type="component" value="Unassembled WGS sequence"/>
</dbReference>
<protein>
    <submittedName>
        <fullName evidence="1">Uncharacterized protein</fullName>
    </submittedName>
</protein>
<dbReference type="STRING" id="112413.SAMN05421854_101928"/>
<name>A0A1I5F386_9PSEU</name>
<gene>
    <name evidence="1" type="ORF">SAMN05421854_101928</name>
</gene>